<feature type="domain" description="AbiEi antitoxin N-terminal" evidence="1">
    <location>
        <begin position="12"/>
        <end position="49"/>
    </location>
</feature>
<evidence type="ECO:0000313" key="2">
    <source>
        <dbReference type="EMBL" id="TQL59842.1"/>
    </source>
</evidence>
<dbReference type="AlphaFoldDB" id="A0A542ZHJ6"/>
<name>A0A542ZHJ6_9MICO</name>
<dbReference type="Proteomes" id="UP000319514">
    <property type="component" value="Unassembled WGS sequence"/>
</dbReference>
<dbReference type="EMBL" id="VFOQ01000001">
    <property type="protein sequence ID" value="TQL59842.1"/>
    <property type="molecule type" value="Genomic_DNA"/>
</dbReference>
<accession>A0A542ZHJ6</accession>
<dbReference type="InterPro" id="IPR025159">
    <property type="entry name" value="AbiEi_N"/>
</dbReference>
<proteinExistence type="predicted"/>
<evidence type="ECO:0000259" key="1">
    <source>
        <dbReference type="Pfam" id="PF13338"/>
    </source>
</evidence>
<dbReference type="InterPro" id="IPR011335">
    <property type="entry name" value="Restrct_endonuc-II-like"/>
</dbReference>
<reference evidence="2 3" key="1">
    <citation type="submission" date="2019-06" db="EMBL/GenBank/DDBJ databases">
        <title>Sequencing the genomes of 1000 actinobacteria strains.</title>
        <authorList>
            <person name="Klenk H.-P."/>
        </authorList>
    </citation>
    <scope>NUCLEOTIDE SEQUENCE [LARGE SCALE GENOMIC DNA]</scope>
    <source>
        <strain evidence="2 3">DSM 18082</strain>
    </source>
</reference>
<protein>
    <submittedName>
        <fullName evidence="2">Putative AbiEi antitoxin of type IV toxin-antitoxin system</fullName>
    </submittedName>
</protein>
<sequence>MADLLDIRLTAQGGVLTTRDATDCGLTRAGLSRLVRGGRLLRVRSGAYVDRSRFEATSPEGRRALAVTSVCRALGPGWAASHASALALLDLPVFEAKGARPEIHVARTSPGKHRPVAGVVAHAAVPPEAVTRRAGVRCVRPAEAVLQWAAWAGVESGVVAADEALRRGMATREELRRALAGLALGRGRGSARAVTELVDGRSGSVGESRTRVLLRALGLPEPELQVELHDARGSLVGWVDFLFRGQRTVVEFDGLLKYGGNLGQKELVKEKLREDRLRALGLEIVRLTWRALDDPGATLASIQTAFARARRSARVAG</sequence>
<dbReference type="RefSeq" id="WP_185746057.1">
    <property type="nucleotide sequence ID" value="NZ_VFOQ01000001.1"/>
</dbReference>
<dbReference type="Pfam" id="PF13338">
    <property type="entry name" value="AbiEi_4"/>
    <property type="match status" value="1"/>
</dbReference>
<keyword evidence="3" id="KW-1185">Reference proteome</keyword>
<evidence type="ECO:0000313" key="3">
    <source>
        <dbReference type="Proteomes" id="UP000319514"/>
    </source>
</evidence>
<gene>
    <name evidence="2" type="ORF">FB474_1208</name>
</gene>
<dbReference type="SUPFAM" id="SSF52980">
    <property type="entry name" value="Restriction endonuclease-like"/>
    <property type="match status" value="1"/>
</dbReference>
<comment type="caution">
    <text evidence="2">The sequence shown here is derived from an EMBL/GenBank/DDBJ whole genome shotgun (WGS) entry which is preliminary data.</text>
</comment>
<organism evidence="2 3">
    <name type="scientific">Oryzihumus leptocrescens</name>
    <dbReference type="NCBI Taxonomy" id="297536"/>
    <lineage>
        <taxon>Bacteria</taxon>
        <taxon>Bacillati</taxon>
        <taxon>Actinomycetota</taxon>
        <taxon>Actinomycetes</taxon>
        <taxon>Micrococcales</taxon>
        <taxon>Intrasporangiaceae</taxon>
        <taxon>Oryzihumus</taxon>
    </lineage>
</organism>